<dbReference type="InterPro" id="IPR022414">
    <property type="entry name" value="ATP-guanido_PTrfase_cat"/>
</dbReference>
<protein>
    <recommendedName>
        <fullName evidence="3">Protein-arginine kinase</fullName>
        <ecNumber evidence="3">2.7.14.1</ecNumber>
    </recommendedName>
</protein>
<dbReference type="PANTHER" id="PTHR11547">
    <property type="entry name" value="ARGININE OR CREATINE KINASE"/>
    <property type="match status" value="1"/>
</dbReference>
<dbReference type="InterPro" id="IPR023660">
    <property type="entry name" value="Arg_Kinase"/>
</dbReference>
<evidence type="ECO:0000256" key="3">
    <source>
        <dbReference type="HAMAP-Rule" id="MF_00602"/>
    </source>
</evidence>
<dbReference type="RefSeq" id="WP_216456704.1">
    <property type="nucleotide sequence ID" value="NZ_JAHLQL010000002.1"/>
</dbReference>
<comment type="caution">
    <text evidence="3">Lacks conserved residue(s) required for the propagation of feature annotation.</text>
</comment>
<feature type="binding site" evidence="3 4">
    <location>
        <position position="115"/>
    </location>
    <ligand>
        <name>ATP</name>
        <dbReference type="ChEBI" id="CHEBI:30616"/>
    </ligand>
</feature>
<dbReference type="CDD" id="cd07930">
    <property type="entry name" value="bacterial_phosphagen_kinase"/>
    <property type="match status" value="1"/>
</dbReference>
<comment type="catalytic activity">
    <reaction evidence="3">
        <text>L-arginyl-[protein] + ATP = N(omega)-phospho-L-arginyl-[protein] + ADP + H(+)</text>
        <dbReference type="Rhea" id="RHEA:43384"/>
        <dbReference type="Rhea" id="RHEA-COMP:10532"/>
        <dbReference type="Rhea" id="RHEA-COMP:10533"/>
        <dbReference type="ChEBI" id="CHEBI:15378"/>
        <dbReference type="ChEBI" id="CHEBI:29965"/>
        <dbReference type="ChEBI" id="CHEBI:30616"/>
        <dbReference type="ChEBI" id="CHEBI:83226"/>
        <dbReference type="ChEBI" id="CHEBI:456216"/>
        <dbReference type="EC" id="2.7.14.1"/>
    </reaction>
</comment>
<evidence type="ECO:0000313" key="7">
    <source>
        <dbReference type="EMBL" id="MBU5591708.1"/>
    </source>
</evidence>
<keyword evidence="3 4" id="KW-0418">Kinase</keyword>
<dbReference type="EC" id="2.7.14.1" evidence="3"/>
<comment type="similarity">
    <text evidence="3 4 5">Belongs to the ATP:guanido phosphotransferase family.</text>
</comment>
<comment type="caution">
    <text evidence="7">The sequence shown here is derived from an EMBL/GenBank/DDBJ whole genome shotgun (WGS) entry which is preliminary data.</text>
</comment>
<feature type="domain" description="Phosphagen kinase C-terminal" evidence="6">
    <location>
        <begin position="14"/>
        <end position="244"/>
    </location>
</feature>
<proteinExistence type="inferred from homology"/>
<accession>A0ABS6F0E0</accession>
<evidence type="ECO:0000256" key="4">
    <source>
        <dbReference type="PROSITE-ProRule" id="PRU00843"/>
    </source>
</evidence>
<dbReference type="PROSITE" id="PS00112">
    <property type="entry name" value="PHOSPHAGEN_KINASE"/>
    <property type="match status" value="1"/>
</dbReference>
<feature type="binding site" evidence="4">
    <location>
        <begin position="166"/>
        <end position="170"/>
    </location>
    <ligand>
        <name>ATP</name>
        <dbReference type="ChEBI" id="CHEBI:30616"/>
    </ligand>
</feature>
<gene>
    <name evidence="3" type="primary">mcsB</name>
    <name evidence="7" type="ORF">KQI89_08015</name>
</gene>
<dbReference type="NCBIfam" id="NF002194">
    <property type="entry name" value="PRK01059.1-4"/>
    <property type="match status" value="1"/>
</dbReference>
<keyword evidence="2 3" id="KW-0067">ATP-binding</keyword>
<dbReference type="GO" id="GO:1990424">
    <property type="term" value="F:protein arginine kinase activity"/>
    <property type="evidence" value="ECO:0007669"/>
    <property type="project" value="UniProtKB-EC"/>
</dbReference>
<dbReference type="HAMAP" id="MF_00602">
    <property type="entry name" value="Prot_Arg_kinase"/>
    <property type="match status" value="1"/>
</dbReference>
<dbReference type="EMBL" id="JAHLQL010000002">
    <property type="protein sequence ID" value="MBU5591708.1"/>
    <property type="molecule type" value="Genomic_DNA"/>
</dbReference>
<feature type="binding site" evidence="3 4">
    <location>
        <position position="81"/>
    </location>
    <ligand>
        <name>ATP</name>
        <dbReference type="ChEBI" id="CHEBI:30616"/>
    </ligand>
</feature>
<comment type="function">
    <text evidence="3">Catalyzes the specific phosphorylation of arginine residues in proteins.</text>
</comment>
<evidence type="ECO:0000259" key="6">
    <source>
        <dbReference type="PROSITE" id="PS51510"/>
    </source>
</evidence>
<feature type="binding site" evidence="3 4">
    <location>
        <begin position="17"/>
        <end position="21"/>
    </location>
    <ligand>
        <name>ATP</name>
        <dbReference type="ChEBI" id="CHEBI:30616"/>
    </ligand>
</feature>
<keyword evidence="8" id="KW-1185">Reference proteome</keyword>
<name>A0ABS6F0E0_9CLOT</name>
<keyword evidence="3" id="KW-0021">Allosteric enzyme</keyword>
<feature type="short sequence motif" description="RDXXRA motif of the pArg binding pocket involved in allosteric regulation" evidence="3">
    <location>
        <begin position="327"/>
        <end position="332"/>
    </location>
</feature>
<dbReference type="PANTHER" id="PTHR11547:SF38">
    <property type="entry name" value="ARGININE KINASE 1-RELATED"/>
    <property type="match status" value="1"/>
</dbReference>
<keyword evidence="3 4" id="KW-0808">Transferase</keyword>
<feature type="binding site" evidence="3 4">
    <location>
        <begin position="197"/>
        <end position="202"/>
    </location>
    <ligand>
        <name>ATP</name>
        <dbReference type="ChEBI" id="CHEBI:30616"/>
    </ligand>
</feature>
<dbReference type="Proteomes" id="UP000736583">
    <property type="component" value="Unassembled WGS sequence"/>
</dbReference>
<comment type="activity regulation">
    <text evidence="3">Appears to be allosterically activated by the binding of pArg-containing polypeptides to the pArg-binding pocket localized in the C-terminal domain of McsB.</text>
</comment>
<reference evidence="7 8" key="1">
    <citation type="submission" date="2021-06" db="EMBL/GenBank/DDBJ databases">
        <authorList>
            <person name="Sun Q."/>
            <person name="Li D."/>
        </authorList>
    </citation>
    <scope>NUCLEOTIDE SEQUENCE [LARGE SCALE GENOMIC DNA]</scope>
    <source>
        <strain evidence="7 8">MSJ-4</strain>
    </source>
</reference>
<keyword evidence="1 3" id="KW-0547">Nucleotide-binding</keyword>
<evidence type="ECO:0000256" key="5">
    <source>
        <dbReference type="RuleBase" id="RU000505"/>
    </source>
</evidence>
<evidence type="ECO:0000256" key="2">
    <source>
        <dbReference type="ARBA" id="ARBA00022840"/>
    </source>
</evidence>
<evidence type="ECO:0000313" key="8">
    <source>
        <dbReference type="Proteomes" id="UP000736583"/>
    </source>
</evidence>
<organism evidence="7 8">
    <name type="scientific">Clostridium simiarum</name>
    <dbReference type="NCBI Taxonomy" id="2841506"/>
    <lineage>
        <taxon>Bacteria</taxon>
        <taxon>Bacillati</taxon>
        <taxon>Bacillota</taxon>
        <taxon>Clostridia</taxon>
        <taxon>Eubacteriales</taxon>
        <taxon>Clostridiaceae</taxon>
        <taxon>Clostridium</taxon>
    </lineage>
</organism>
<evidence type="ECO:0000256" key="1">
    <source>
        <dbReference type="ARBA" id="ARBA00022741"/>
    </source>
</evidence>
<dbReference type="PROSITE" id="PS51510">
    <property type="entry name" value="PHOSPHAGEN_KINASE_C"/>
    <property type="match status" value="1"/>
</dbReference>
<dbReference type="InterPro" id="IPR022415">
    <property type="entry name" value="ATP-guanido_PTrfase_AS"/>
</dbReference>
<dbReference type="InterPro" id="IPR000749">
    <property type="entry name" value="ATP-guanido_PTrfase"/>
</dbReference>
<sequence length="342" mass="39000">MKNWISNSTDNNDMVLSSRVRFARNIKNFPFPHKLDEDRGKSLAKDIENTFYEIEEIKDEFNNVDLWEIGENQGRNYLEKHLISTNLLNSRNKSAFILSKDETISLMINEEDHIRLQCITAGFNIKEAYEVANKIDDALEARLDFAFDEKLGYLTACPTNLGTGMRVSAMLHLPALTMKDEINDALKALTQLGMTLRGLYGEGSKAEGNIYQVSNQITLGMKEEDILSNLEAVVAQLISQENRARDQLLGRYKYELEDKIYRSLGVLKNARILTSKEALDLLSNVRMGVEMSILKDIDKVKLNKLLVETQPATLQLVTGKELKAKDRDIERANLIRRYFDGK</sequence>
<dbReference type="Pfam" id="PF00217">
    <property type="entry name" value="ATP-gua_Ptrans"/>
    <property type="match status" value="1"/>
</dbReference>